<organism evidence="1 2">
    <name type="scientific">Trichinella nativa</name>
    <dbReference type="NCBI Taxonomy" id="6335"/>
    <lineage>
        <taxon>Eukaryota</taxon>
        <taxon>Metazoa</taxon>
        <taxon>Ecdysozoa</taxon>
        <taxon>Nematoda</taxon>
        <taxon>Enoplea</taxon>
        <taxon>Dorylaimia</taxon>
        <taxon>Trichinellida</taxon>
        <taxon>Trichinellidae</taxon>
        <taxon>Trichinella</taxon>
    </lineage>
</organism>
<sequence>MLQADAFSQMDNSLLDPDSEPFDIVQLLFTLNNGNENYGANRAYAVLEQDNEHTHNGVNLR</sequence>
<comment type="caution">
    <text evidence="1">The sequence shown here is derived from an EMBL/GenBank/DDBJ whole genome shotgun (WGS) entry which is preliminary data.</text>
</comment>
<dbReference type="AlphaFoldDB" id="A0A0V1LN63"/>
<accession>A0A0V1LN63</accession>
<evidence type="ECO:0000313" key="2">
    <source>
        <dbReference type="Proteomes" id="UP000054721"/>
    </source>
</evidence>
<dbReference type="EMBL" id="JYDW01000023">
    <property type="protein sequence ID" value="KRZ60959.1"/>
    <property type="molecule type" value="Genomic_DNA"/>
</dbReference>
<gene>
    <name evidence="1" type="ORF">T02_12503</name>
</gene>
<proteinExistence type="predicted"/>
<evidence type="ECO:0000313" key="1">
    <source>
        <dbReference type="EMBL" id="KRZ60959.1"/>
    </source>
</evidence>
<dbReference type="Proteomes" id="UP000054721">
    <property type="component" value="Unassembled WGS sequence"/>
</dbReference>
<protein>
    <submittedName>
        <fullName evidence="1">Uncharacterized protein</fullName>
    </submittedName>
</protein>
<keyword evidence="2" id="KW-1185">Reference proteome</keyword>
<name>A0A0V1LN63_9BILA</name>
<reference evidence="1 2" key="1">
    <citation type="submission" date="2015-05" db="EMBL/GenBank/DDBJ databases">
        <title>Evolution of Trichinella species and genotypes.</title>
        <authorList>
            <person name="Korhonen P.K."/>
            <person name="Edoardo P."/>
            <person name="Giuseppe L.R."/>
            <person name="Gasser R.B."/>
        </authorList>
    </citation>
    <scope>NUCLEOTIDE SEQUENCE [LARGE SCALE GENOMIC DNA]</scope>
    <source>
        <strain evidence="1">ISS10</strain>
    </source>
</reference>